<dbReference type="GO" id="GO:0016747">
    <property type="term" value="F:acyltransferase activity, transferring groups other than amino-acyl groups"/>
    <property type="evidence" value="ECO:0007669"/>
    <property type="project" value="InterPro"/>
</dbReference>
<evidence type="ECO:0000259" key="2">
    <source>
        <dbReference type="Pfam" id="PF01757"/>
    </source>
</evidence>
<feature type="transmembrane region" description="Helical" evidence="1">
    <location>
        <begin position="57"/>
        <end position="77"/>
    </location>
</feature>
<evidence type="ECO:0000313" key="4">
    <source>
        <dbReference type="Proteomes" id="UP000821837"/>
    </source>
</evidence>
<evidence type="ECO:0000256" key="1">
    <source>
        <dbReference type="SAM" id="Phobius"/>
    </source>
</evidence>
<keyword evidence="4" id="KW-1185">Reference proteome</keyword>
<comment type="caution">
    <text evidence="3">The sequence shown here is derived from an EMBL/GenBank/DDBJ whole genome shotgun (WGS) entry which is preliminary data.</text>
</comment>
<dbReference type="EMBL" id="JABSTV010001245">
    <property type="protein sequence ID" value="KAH7983535.1"/>
    <property type="molecule type" value="Genomic_DNA"/>
</dbReference>
<keyword evidence="1" id="KW-0812">Transmembrane</keyword>
<accession>A0A9D4YPT2</accession>
<organism evidence="3 4">
    <name type="scientific">Rhipicephalus sanguineus</name>
    <name type="common">Brown dog tick</name>
    <name type="synonym">Ixodes sanguineus</name>
    <dbReference type="NCBI Taxonomy" id="34632"/>
    <lineage>
        <taxon>Eukaryota</taxon>
        <taxon>Metazoa</taxon>
        <taxon>Ecdysozoa</taxon>
        <taxon>Arthropoda</taxon>
        <taxon>Chelicerata</taxon>
        <taxon>Arachnida</taxon>
        <taxon>Acari</taxon>
        <taxon>Parasitiformes</taxon>
        <taxon>Ixodida</taxon>
        <taxon>Ixodoidea</taxon>
        <taxon>Ixodidae</taxon>
        <taxon>Rhipicephalinae</taxon>
        <taxon>Rhipicephalus</taxon>
        <taxon>Rhipicephalus</taxon>
    </lineage>
</organism>
<sequence length="303" mass="34378">MFQLSYFDRYDSTLAAVGFMAVDTFFFLSGYVLSYSISGVKNARGMKAAAVIAIRRWYRLVLPLVFVAACLSLLPLFVTGPTTGLVYEKFYDDVRSYWWAFVFNIRNLYRVLSYGPSAHTWYISADYQMFLASLIVHQLASRTYLNMLTDVYMLPFYHAACYFGGCITFYAVQKYKNKKLSKGTVALLWAVAVGFGTACIAYRFEWTRGTKHSDLAKVSLALCDRIIWATALAALTFLCVTGRGGVVESMLSAAPLTVISRLSYGVYLIHFLFYFLSNNAERERKYSSVYNADYKKYKKGNLG</sequence>
<feature type="domain" description="Acyltransferase 3" evidence="2">
    <location>
        <begin position="10"/>
        <end position="279"/>
    </location>
</feature>
<feature type="transmembrane region" description="Helical" evidence="1">
    <location>
        <begin position="258"/>
        <end position="276"/>
    </location>
</feature>
<reference evidence="3" key="1">
    <citation type="journal article" date="2020" name="Cell">
        <title>Large-Scale Comparative Analyses of Tick Genomes Elucidate Their Genetic Diversity and Vector Capacities.</title>
        <authorList>
            <consortium name="Tick Genome and Microbiome Consortium (TIGMIC)"/>
            <person name="Jia N."/>
            <person name="Wang J."/>
            <person name="Shi W."/>
            <person name="Du L."/>
            <person name="Sun Y."/>
            <person name="Zhan W."/>
            <person name="Jiang J.F."/>
            <person name="Wang Q."/>
            <person name="Zhang B."/>
            <person name="Ji P."/>
            <person name="Bell-Sakyi L."/>
            <person name="Cui X.M."/>
            <person name="Yuan T.T."/>
            <person name="Jiang B.G."/>
            <person name="Yang W.F."/>
            <person name="Lam T.T."/>
            <person name="Chang Q.C."/>
            <person name="Ding S.J."/>
            <person name="Wang X.J."/>
            <person name="Zhu J.G."/>
            <person name="Ruan X.D."/>
            <person name="Zhao L."/>
            <person name="Wei J.T."/>
            <person name="Ye R.Z."/>
            <person name="Que T.C."/>
            <person name="Du C.H."/>
            <person name="Zhou Y.H."/>
            <person name="Cheng J.X."/>
            <person name="Dai P.F."/>
            <person name="Guo W.B."/>
            <person name="Han X.H."/>
            <person name="Huang E.J."/>
            <person name="Li L.F."/>
            <person name="Wei W."/>
            <person name="Gao Y.C."/>
            <person name="Liu J.Z."/>
            <person name="Shao H.Z."/>
            <person name="Wang X."/>
            <person name="Wang C.C."/>
            <person name="Yang T.C."/>
            <person name="Huo Q.B."/>
            <person name="Li W."/>
            <person name="Chen H.Y."/>
            <person name="Chen S.E."/>
            <person name="Zhou L.G."/>
            <person name="Ni X.B."/>
            <person name="Tian J.H."/>
            <person name="Sheng Y."/>
            <person name="Liu T."/>
            <person name="Pan Y.S."/>
            <person name="Xia L.Y."/>
            <person name="Li J."/>
            <person name="Zhao F."/>
            <person name="Cao W.C."/>
        </authorList>
    </citation>
    <scope>NUCLEOTIDE SEQUENCE</scope>
    <source>
        <strain evidence="3">Rsan-2018</strain>
    </source>
</reference>
<feature type="transmembrane region" description="Helical" evidence="1">
    <location>
        <begin position="184"/>
        <end position="206"/>
    </location>
</feature>
<feature type="transmembrane region" description="Helical" evidence="1">
    <location>
        <begin position="151"/>
        <end position="172"/>
    </location>
</feature>
<dbReference type="VEuPathDB" id="VectorBase:RSAN_038385"/>
<dbReference type="PANTHER" id="PTHR11161">
    <property type="entry name" value="O-ACYLTRANSFERASE"/>
    <property type="match status" value="1"/>
</dbReference>
<dbReference type="InterPro" id="IPR002656">
    <property type="entry name" value="Acyl_transf_3_dom"/>
</dbReference>
<dbReference type="Proteomes" id="UP000821837">
    <property type="component" value="Chromosome 1"/>
</dbReference>
<feature type="transmembrane region" description="Helical" evidence="1">
    <location>
        <begin position="127"/>
        <end position="145"/>
    </location>
</feature>
<dbReference type="InterPro" id="IPR052728">
    <property type="entry name" value="O2_lipid_transport_reg"/>
</dbReference>
<reference evidence="3" key="2">
    <citation type="submission" date="2021-09" db="EMBL/GenBank/DDBJ databases">
        <authorList>
            <person name="Jia N."/>
            <person name="Wang J."/>
            <person name="Shi W."/>
            <person name="Du L."/>
            <person name="Sun Y."/>
            <person name="Zhan W."/>
            <person name="Jiang J."/>
            <person name="Wang Q."/>
            <person name="Zhang B."/>
            <person name="Ji P."/>
            <person name="Sakyi L.B."/>
            <person name="Cui X."/>
            <person name="Yuan T."/>
            <person name="Jiang B."/>
            <person name="Yang W."/>
            <person name="Lam T.T.-Y."/>
            <person name="Chang Q."/>
            <person name="Ding S."/>
            <person name="Wang X."/>
            <person name="Zhu J."/>
            <person name="Ruan X."/>
            <person name="Zhao L."/>
            <person name="Wei J."/>
            <person name="Que T."/>
            <person name="Du C."/>
            <person name="Cheng J."/>
            <person name="Dai P."/>
            <person name="Han X."/>
            <person name="Huang E."/>
            <person name="Gao Y."/>
            <person name="Liu J."/>
            <person name="Shao H."/>
            <person name="Ye R."/>
            <person name="Li L."/>
            <person name="Wei W."/>
            <person name="Wang X."/>
            <person name="Wang C."/>
            <person name="Huo Q."/>
            <person name="Li W."/>
            <person name="Guo W."/>
            <person name="Chen H."/>
            <person name="Chen S."/>
            <person name="Zhou L."/>
            <person name="Zhou L."/>
            <person name="Ni X."/>
            <person name="Tian J."/>
            <person name="Zhou Y."/>
            <person name="Sheng Y."/>
            <person name="Liu T."/>
            <person name="Pan Y."/>
            <person name="Xia L."/>
            <person name="Li J."/>
            <person name="Zhao F."/>
            <person name="Cao W."/>
        </authorList>
    </citation>
    <scope>NUCLEOTIDE SEQUENCE</scope>
    <source>
        <strain evidence="3">Rsan-2018</strain>
        <tissue evidence="3">Larvae</tissue>
    </source>
</reference>
<evidence type="ECO:0000313" key="3">
    <source>
        <dbReference type="EMBL" id="KAH7983535.1"/>
    </source>
</evidence>
<feature type="transmembrane region" description="Helical" evidence="1">
    <location>
        <begin position="226"/>
        <end position="246"/>
    </location>
</feature>
<keyword evidence="1" id="KW-1133">Transmembrane helix</keyword>
<proteinExistence type="predicted"/>
<feature type="transmembrane region" description="Helical" evidence="1">
    <location>
        <begin position="12"/>
        <end position="37"/>
    </location>
</feature>
<dbReference type="PANTHER" id="PTHR11161:SF0">
    <property type="entry name" value="O-ACYLTRANSFERASE LIKE PROTEIN"/>
    <property type="match status" value="1"/>
</dbReference>
<dbReference type="AlphaFoldDB" id="A0A9D4YPT2"/>
<protein>
    <recommendedName>
        <fullName evidence="2">Acyltransferase 3 domain-containing protein</fullName>
    </recommendedName>
</protein>
<gene>
    <name evidence="3" type="ORF">HPB52_012438</name>
</gene>
<dbReference type="Pfam" id="PF01757">
    <property type="entry name" value="Acyl_transf_3"/>
    <property type="match status" value="1"/>
</dbReference>
<keyword evidence="1" id="KW-0472">Membrane</keyword>
<name>A0A9D4YPT2_RHISA</name>